<comment type="caution">
    <text evidence="2">The sequence shown here is derived from an EMBL/GenBank/DDBJ whole genome shotgun (WGS) entry which is preliminary data.</text>
</comment>
<dbReference type="AlphaFoldDB" id="A0A8S9KJB3"/>
<gene>
    <name evidence="2" type="ORF">F2Q70_00043386</name>
</gene>
<dbReference type="EMBL" id="QGKY02000164">
    <property type="protein sequence ID" value="KAF2594062.1"/>
    <property type="molecule type" value="Genomic_DNA"/>
</dbReference>
<proteinExistence type="predicted"/>
<organism evidence="2">
    <name type="scientific">Brassica cretica</name>
    <name type="common">Mustard</name>
    <dbReference type="NCBI Taxonomy" id="69181"/>
    <lineage>
        <taxon>Eukaryota</taxon>
        <taxon>Viridiplantae</taxon>
        <taxon>Streptophyta</taxon>
        <taxon>Embryophyta</taxon>
        <taxon>Tracheophyta</taxon>
        <taxon>Spermatophyta</taxon>
        <taxon>Magnoliopsida</taxon>
        <taxon>eudicotyledons</taxon>
        <taxon>Gunneridae</taxon>
        <taxon>Pentapetalae</taxon>
        <taxon>rosids</taxon>
        <taxon>malvids</taxon>
        <taxon>Brassicales</taxon>
        <taxon>Brassicaceae</taxon>
        <taxon>Brassiceae</taxon>
        <taxon>Brassica</taxon>
    </lineage>
</organism>
<feature type="compositionally biased region" description="Basic and acidic residues" evidence="1">
    <location>
        <begin position="102"/>
        <end position="112"/>
    </location>
</feature>
<evidence type="ECO:0000313" key="2">
    <source>
        <dbReference type="EMBL" id="KAF2594062.1"/>
    </source>
</evidence>
<reference evidence="2" key="1">
    <citation type="submission" date="2019-12" db="EMBL/GenBank/DDBJ databases">
        <title>Genome sequencing and annotation of Brassica cretica.</title>
        <authorList>
            <person name="Studholme D.J."/>
            <person name="Sarris P.F."/>
        </authorList>
    </citation>
    <scope>NUCLEOTIDE SEQUENCE</scope>
    <source>
        <strain evidence="2">PFS-102/07</strain>
        <tissue evidence="2">Leaf</tissue>
    </source>
</reference>
<evidence type="ECO:0000256" key="1">
    <source>
        <dbReference type="SAM" id="MobiDB-lite"/>
    </source>
</evidence>
<accession>A0A8S9KJB3</accession>
<sequence>MSLSVDFTSSTTIDCHFIMSIDTEQGKSGGVDRPWILPTFSHELHRRVRCIAMDGDIPTVRLSSSFDKRYIFELAFQCHQFGINQHPVADVIPVLLRSDQSASREEAVEKRNVCRSMHTS</sequence>
<protein>
    <submittedName>
        <fullName evidence="2">Uncharacterized protein</fullName>
    </submittedName>
</protein>
<feature type="region of interest" description="Disordered" evidence="1">
    <location>
        <begin position="101"/>
        <end position="120"/>
    </location>
</feature>
<name>A0A8S9KJB3_BRACR</name>